<name>A0A9Q3IBW1_9BASI</name>
<dbReference type="AlphaFoldDB" id="A0A9Q3IBW1"/>
<evidence type="ECO:0000313" key="1">
    <source>
        <dbReference type="EMBL" id="MBW0533124.1"/>
    </source>
</evidence>
<keyword evidence="2" id="KW-1185">Reference proteome</keyword>
<evidence type="ECO:0000313" key="2">
    <source>
        <dbReference type="Proteomes" id="UP000765509"/>
    </source>
</evidence>
<dbReference type="EMBL" id="AVOT02038272">
    <property type="protein sequence ID" value="MBW0533124.1"/>
    <property type="molecule type" value="Genomic_DNA"/>
</dbReference>
<accession>A0A9Q3IBW1</accession>
<dbReference type="Proteomes" id="UP000765509">
    <property type="component" value="Unassembled WGS sequence"/>
</dbReference>
<organism evidence="1 2">
    <name type="scientific">Austropuccinia psidii MF-1</name>
    <dbReference type="NCBI Taxonomy" id="1389203"/>
    <lineage>
        <taxon>Eukaryota</taxon>
        <taxon>Fungi</taxon>
        <taxon>Dikarya</taxon>
        <taxon>Basidiomycota</taxon>
        <taxon>Pucciniomycotina</taxon>
        <taxon>Pucciniomycetes</taxon>
        <taxon>Pucciniales</taxon>
        <taxon>Sphaerophragmiaceae</taxon>
        <taxon>Austropuccinia</taxon>
    </lineage>
</organism>
<gene>
    <name evidence="1" type="ORF">O181_072839</name>
</gene>
<proteinExistence type="predicted"/>
<reference evidence="1" key="1">
    <citation type="submission" date="2021-03" db="EMBL/GenBank/DDBJ databases">
        <title>Draft genome sequence of rust myrtle Austropuccinia psidii MF-1, a brazilian biotype.</title>
        <authorList>
            <person name="Quecine M.C."/>
            <person name="Pachon D.M.R."/>
            <person name="Bonatelli M.L."/>
            <person name="Correr F.H."/>
            <person name="Franceschini L.M."/>
            <person name="Leite T.F."/>
            <person name="Margarido G.R.A."/>
            <person name="Almeida C.A."/>
            <person name="Ferrarezi J.A."/>
            <person name="Labate C.A."/>
        </authorList>
    </citation>
    <scope>NUCLEOTIDE SEQUENCE</scope>
    <source>
        <strain evidence="1">MF-1</strain>
    </source>
</reference>
<sequence>MNDSIREISDDGQDPMEEFLVGYQEEKQIEIQDIQLEQGLPQDIANKNLCKQTQDTKPFLVTTAKGMAYIHGTGTKMTVCVENAQQPLIIDTGGPCSIVAREYLHKHFPNLEKQLLQGKAKRFKSASGKMSSIGIIIKQIIIPLRKGNIRLNPEFLLFEDAHI</sequence>
<protein>
    <recommendedName>
        <fullName evidence="3">Retropepsins domain-containing protein</fullName>
    </recommendedName>
</protein>
<comment type="caution">
    <text evidence="1">The sequence shown here is derived from an EMBL/GenBank/DDBJ whole genome shotgun (WGS) entry which is preliminary data.</text>
</comment>
<evidence type="ECO:0008006" key="3">
    <source>
        <dbReference type="Google" id="ProtNLM"/>
    </source>
</evidence>